<sequence>VPTLSQSADSNVARALGSAWAGSTLSKYALGVTAFLTFCDGENIPAGSRLPASEHLLCAFAASRVGEISGSTAQNQISAVRAWHIFNNVPWLGSVRLNYVLHGVDELTPASSKRPPRAPITLDMLLLLHDNLTLSDPFDSCVFAGATSAHWAQLRLGEILSPRESSFEPGHIPRVSDLSSPISDMGSRSLHLPFTKTAKSAGDFAYICRQ</sequence>
<name>A0ACB8BN56_9AGAM</name>
<feature type="non-terminal residue" evidence="1">
    <location>
        <position position="210"/>
    </location>
</feature>
<proteinExistence type="predicted"/>
<dbReference type="EMBL" id="MU266385">
    <property type="protein sequence ID" value="KAH7926293.1"/>
    <property type="molecule type" value="Genomic_DNA"/>
</dbReference>
<feature type="non-terminal residue" evidence="1">
    <location>
        <position position="1"/>
    </location>
</feature>
<organism evidence="1 2">
    <name type="scientific">Leucogyrophana mollusca</name>
    <dbReference type="NCBI Taxonomy" id="85980"/>
    <lineage>
        <taxon>Eukaryota</taxon>
        <taxon>Fungi</taxon>
        <taxon>Dikarya</taxon>
        <taxon>Basidiomycota</taxon>
        <taxon>Agaricomycotina</taxon>
        <taxon>Agaricomycetes</taxon>
        <taxon>Agaricomycetidae</taxon>
        <taxon>Boletales</taxon>
        <taxon>Boletales incertae sedis</taxon>
        <taxon>Leucogyrophana</taxon>
    </lineage>
</organism>
<reference evidence="1" key="1">
    <citation type="journal article" date="2021" name="New Phytol.">
        <title>Evolutionary innovations through gain and loss of genes in the ectomycorrhizal Boletales.</title>
        <authorList>
            <person name="Wu G."/>
            <person name="Miyauchi S."/>
            <person name="Morin E."/>
            <person name="Kuo A."/>
            <person name="Drula E."/>
            <person name="Varga T."/>
            <person name="Kohler A."/>
            <person name="Feng B."/>
            <person name="Cao Y."/>
            <person name="Lipzen A."/>
            <person name="Daum C."/>
            <person name="Hundley H."/>
            <person name="Pangilinan J."/>
            <person name="Johnson J."/>
            <person name="Barry K."/>
            <person name="LaButti K."/>
            <person name="Ng V."/>
            <person name="Ahrendt S."/>
            <person name="Min B."/>
            <person name="Choi I.G."/>
            <person name="Park H."/>
            <person name="Plett J.M."/>
            <person name="Magnuson J."/>
            <person name="Spatafora J.W."/>
            <person name="Nagy L.G."/>
            <person name="Henrissat B."/>
            <person name="Grigoriev I.V."/>
            <person name="Yang Z.L."/>
            <person name="Xu J."/>
            <person name="Martin F.M."/>
        </authorList>
    </citation>
    <scope>NUCLEOTIDE SEQUENCE</scope>
    <source>
        <strain evidence="1">KUC20120723A-06</strain>
    </source>
</reference>
<dbReference type="Proteomes" id="UP000790709">
    <property type="component" value="Unassembled WGS sequence"/>
</dbReference>
<comment type="caution">
    <text evidence="1">The sequence shown here is derived from an EMBL/GenBank/DDBJ whole genome shotgun (WGS) entry which is preliminary data.</text>
</comment>
<protein>
    <submittedName>
        <fullName evidence="1">Uncharacterized protein</fullName>
    </submittedName>
</protein>
<gene>
    <name evidence="1" type="ORF">BV22DRAFT_966964</name>
</gene>
<evidence type="ECO:0000313" key="2">
    <source>
        <dbReference type="Proteomes" id="UP000790709"/>
    </source>
</evidence>
<accession>A0ACB8BN56</accession>
<evidence type="ECO:0000313" key="1">
    <source>
        <dbReference type="EMBL" id="KAH7926293.1"/>
    </source>
</evidence>
<keyword evidence="2" id="KW-1185">Reference proteome</keyword>